<protein>
    <submittedName>
        <fullName evidence="1">Uncharacterized protein</fullName>
    </submittedName>
</protein>
<accession>A0A1J5PJ72</accession>
<name>A0A1J5PJ72_9ZZZZ</name>
<organism evidence="1">
    <name type="scientific">mine drainage metagenome</name>
    <dbReference type="NCBI Taxonomy" id="410659"/>
    <lineage>
        <taxon>unclassified sequences</taxon>
        <taxon>metagenomes</taxon>
        <taxon>ecological metagenomes</taxon>
    </lineage>
</organism>
<proteinExistence type="predicted"/>
<dbReference type="EMBL" id="MLJW01008854">
    <property type="protein sequence ID" value="OIQ63613.1"/>
    <property type="molecule type" value="Genomic_DNA"/>
</dbReference>
<sequence length="34" mass="3891">MPRETNHTNVMAEIFSTELSSDPEALSQLQYFGF</sequence>
<dbReference type="AlphaFoldDB" id="A0A1J5PJ72"/>
<dbReference type="AntiFam" id="ANF00189">
    <property type="entry name" value="Shadow ORF (opposite fumA)"/>
</dbReference>
<evidence type="ECO:0000313" key="1">
    <source>
        <dbReference type="EMBL" id="OIQ63613.1"/>
    </source>
</evidence>
<reference evidence="1" key="1">
    <citation type="submission" date="2016-10" db="EMBL/GenBank/DDBJ databases">
        <title>Sequence of Gallionella enrichment culture.</title>
        <authorList>
            <person name="Poehlein A."/>
            <person name="Muehling M."/>
            <person name="Daniel R."/>
        </authorList>
    </citation>
    <scope>NUCLEOTIDE SEQUENCE</scope>
</reference>
<comment type="caution">
    <text evidence="1">The sequence shown here is derived from an EMBL/GenBank/DDBJ whole genome shotgun (WGS) entry which is preliminary data.</text>
</comment>
<gene>
    <name evidence="1" type="ORF">GALL_548460</name>
</gene>